<dbReference type="FunFam" id="3.30.430.20:FF:000018">
    <property type="entry name" value="Cysteine-rich receptor-like protein kinase 10"/>
    <property type="match status" value="1"/>
</dbReference>
<dbReference type="HOGENOM" id="CLU_000288_178_9_1"/>
<keyword evidence="5 17" id="KW-0812">Transmembrane</keyword>
<dbReference type="InterPro" id="IPR008271">
    <property type="entry name" value="Ser/Thr_kinase_AS"/>
</dbReference>
<keyword evidence="11 17" id="KW-1133">Transmembrane helix</keyword>
<keyword evidence="3" id="KW-0597">Phosphoprotein</keyword>
<evidence type="ECO:0000256" key="14">
    <source>
        <dbReference type="ARBA" id="ARBA00023180"/>
    </source>
</evidence>
<dbReference type="InterPro" id="IPR017441">
    <property type="entry name" value="Protein_kinase_ATP_BS"/>
</dbReference>
<dbReference type="InterPro" id="IPR011009">
    <property type="entry name" value="Kinase-like_dom_sf"/>
</dbReference>
<dbReference type="Gene3D" id="1.10.510.10">
    <property type="entry name" value="Transferase(Phosphotransferase) domain 1"/>
    <property type="match status" value="2"/>
</dbReference>
<evidence type="ECO:0000256" key="8">
    <source>
        <dbReference type="ARBA" id="ARBA00022741"/>
    </source>
</evidence>
<feature type="signal peptide" evidence="18">
    <location>
        <begin position="1"/>
        <end position="29"/>
    </location>
</feature>
<dbReference type="FunFam" id="1.10.510.10:FF:000343">
    <property type="entry name" value="Cysteine-rich receptor-like protein kinase 28"/>
    <property type="match status" value="1"/>
</dbReference>
<keyword evidence="22" id="KW-1185">Reference proteome</keyword>
<evidence type="ECO:0000256" key="1">
    <source>
        <dbReference type="ARBA" id="ARBA00004167"/>
    </source>
</evidence>
<dbReference type="Pfam" id="PF00069">
    <property type="entry name" value="Pkinase"/>
    <property type="match status" value="1"/>
</dbReference>
<evidence type="ECO:0000256" key="12">
    <source>
        <dbReference type="ARBA" id="ARBA00023136"/>
    </source>
</evidence>
<evidence type="ECO:0000256" key="6">
    <source>
        <dbReference type="ARBA" id="ARBA00022729"/>
    </source>
</evidence>
<reference evidence="21" key="1">
    <citation type="journal article" date="2009" name="Rice">
        <title>De Novo Next Generation Sequencing of Plant Genomes.</title>
        <authorList>
            <person name="Rounsley S."/>
            <person name="Marri P.R."/>
            <person name="Yu Y."/>
            <person name="He R."/>
            <person name="Sisneros N."/>
            <person name="Goicoechea J.L."/>
            <person name="Lee S.J."/>
            <person name="Angelova A."/>
            <person name="Kudrna D."/>
            <person name="Luo M."/>
            <person name="Affourtit J."/>
            <person name="Desany B."/>
            <person name="Knight J."/>
            <person name="Niazi F."/>
            <person name="Egholm M."/>
            <person name="Wing R.A."/>
        </authorList>
    </citation>
    <scope>NUCLEOTIDE SEQUENCE [LARGE SCALE GENOMIC DNA]</scope>
    <source>
        <strain evidence="21">cv. IRGC 105608</strain>
    </source>
</reference>
<dbReference type="PANTHER" id="PTHR27002:SF711">
    <property type="entry name" value="OS10G0327000 PROTEIN"/>
    <property type="match status" value="1"/>
</dbReference>
<dbReference type="SMART" id="SM00220">
    <property type="entry name" value="S_TKc"/>
    <property type="match status" value="2"/>
</dbReference>
<dbReference type="GO" id="GO:0005524">
    <property type="term" value="F:ATP binding"/>
    <property type="evidence" value="ECO:0007669"/>
    <property type="project" value="UniProtKB-UniRule"/>
</dbReference>
<sequence length="1184" mass="129068">MAALVVLWPTLLPLVLLANLLPLPRHGRALELMNWSCNNGSSYAANTTYHSNVRAVLTALYAAGVMASGDGFTSTTEDMVHNIYGVVQCTPDQAAAACRACLEALRVDMPKVFAGRIGGRFDAVWCNLRYETFLFYDGDPTVRLAASPSPGSSSSPLPSPSLSPPPLEGKRRNRPKNVAIVVVSVLASLVVLLSLLSFYLWRKLQAKQYTDENDIYSGSLLFDLATLRKATASFAEHNKLGHGGFGAVYKGFLPDGREIAVKRLDKTSGQGLEQLRNELLFVAKLRHNNLAKLLGVCIKGEEKLLIYEYLPNRSLDTFLFDPEKRGQLNWETRYQIIHGIARGLLYLHEDSQIKIIHRDLKASNVLLDANMNPKISDFGLARLFDGTKTASITNHVVGTLGYMAPEYAVLGHVSIKLDVYSFGILVLEIVTGRRNTDVSGEVEESNNLLSYVWDHWVKGTPLEITDASLLGDGRGLSDMELLKCVHFGLLCVQENPVDRPTMLDILVMLHDVDTNSFVAPSKPAFTFAHGGNTTSSSQDAMATRVLLSSKVILALVLASLFSLPRHGRALELMNWSCNNGSAYAANTTYDTNVHSILATLTARTPNTTTGFATATTGRGTDTEAWGLALCRGDTDRVGCASCLAAVPAVAFNECRGDMDVTVFYDRCLARFSYVDFTARPDNTEVLIGSPSADRITADAGHFDALVADLAGALADWAAYNSTLRYAAGVMTSGDGFMSTTEDMVHNIYGVVQCTPDQAAAACRACLEALRVDMPKVFAGKMGGRFNAVWCNLRYETFVFLDGDPSVKLVAPPVVPEDGKRRSSPENAAAVVGAVLDAADKDVDSGSLLFDLAIIRKATANFAEHNKLGHGGFGAVYKGFLPDVGEIAVKRLDRTSGQGLEQLRNELLLVAKLQHNNLAKLLGVCIKGDEKLLVYEFLPNRSLDTILFDPQKREQLSWETRYQIIHGTARGLLYLHEDSQIKIIHRDLKASNVLLDSNMNPKISDFGLARLFSGTKTTSITSQVVGTLGYMAPEYAVLGHLSVKVDVYSFGILVLEIVTGRRNTDVFDADEESSNLLSYVWDHWQKGIPLEITDTLLLLSGSRGLQDMELLKCVHIGLLCVQENPADRPTMLSVLVMLQDIDTTNFAAPSKPAFTFANVRNTTSSSPSAAALSANEVSISEFHPR</sequence>
<feature type="transmembrane region" description="Helical" evidence="17">
    <location>
        <begin position="178"/>
        <end position="201"/>
    </location>
</feature>
<dbReference type="InterPro" id="IPR000719">
    <property type="entry name" value="Prot_kinase_dom"/>
</dbReference>
<evidence type="ECO:0000256" key="11">
    <source>
        <dbReference type="ARBA" id="ARBA00022989"/>
    </source>
</evidence>
<dbReference type="Gramene" id="OBART10G05860.1">
    <property type="protein sequence ID" value="OBART10G05860.1"/>
    <property type="gene ID" value="OBART10G05860"/>
</dbReference>
<dbReference type="InterPro" id="IPR001245">
    <property type="entry name" value="Ser-Thr/Tyr_kinase_cat_dom"/>
</dbReference>
<evidence type="ECO:0000256" key="13">
    <source>
        <dbReference type="ARBA" id="ARBA00023170"/>
    </source>
</evidence>
<dbReference type="Pfam" id="PF07714">
    <property type="entry name" value="PK_Tyr_Ser-Thr"/>
    <property type="match status" value="1"/>
</dbReference>
<dbReference type="PROSITE" id="PS00107">
    <property type="entry name" value="PROTEIN_KINASE_ATP"/>
    <property type="match status" value="2"/>
</dbReference>
<evidence type="ECO:0000313" key="21">
    <source>
        <dbReference type="EnsemblPlants" id="OBART10G05860.1"/>
    </source>
</evidence>
<evidence type="ECO:0000313" key="22">
    <source>
        <dbReference type="Proteomes" id="UP000026960"/>
    </source>
</evidence>
<dbReference type="InterPro" id="IPR038408">
    <property type="entry name" value="GNK2_sf"/>
</dbReference>
<dbReference type="InterPro" id="IPR002902">
    <property type="entry name" value="GNK2"/>
</dbReference>
<evidence type="ECO:0000256" key="3">
    <source>
        <dbReference type="ARBA" id="ARBA00022553"/>
    </source>
</evidence>
<dbReference type="GO" id="GO:0004674">
    <property type="term" value="F:protein serine/threonine kinase activity"/>
    <property type="evidence" value="ECO:0007669"/>
    <property type="project" value="UniProtKB-KW"/>
</dbReference>
<dbReference type="Proteomes" id="UP000026960">
    <property type="component" value="Chromosome 10"/>
</dbReference>
<evidence type="ECO:0000256" key="16">
    <source>
        <dbReference type="SAM" id="MobiDB-lite"/>
    </source>
</evidence>
<comment type="subcellular location">
    <subcellularLocation>
        <location evidence="1">Membrane</location>
        <topology evidence="1">Single-pass membrane protein</topology>
    </subcellularLocation>
</comment>
<reference evidence="21" key="2">
    <citation type="submission" date="2015-03" db="UniProtKB">
        <authorList>
            <consortium name="EnsemblPlants"/>
        </authorList>
    </citation>
    <scope>IDENTIFICATION</scope>
</reference>
<dbReference type="FunFam" id="1.10.510.10:FF:001702">
    <property type="entry name" value="Os11g0549300 protein"/>
    <property type="match status" value="1"/>
</dbReference>
<evidence type="ECO:0000256" key="18">
    <source>
        <dbReference type="SAM" id="SignalP"/>
    </source>
</evidence>
<keyword evidence="10 15" id="KW-0067">ATP-binding</keyword>
<keyword evidence="13" id="KW-0675">Receptor</keyword>
<feature type="domain" description="Protein kinase" evidence="19">
    <location>
        <begin position="234"/>
        <end position="518"/>
    </location>
</feature>
<dbReference type="PROSITE" id="PS50011">
    <property type="entry name" value="PROTEIN_KINASE_DOM"/>
    <property type="match status" value="2"/>
</dbReference>
<proteinExistence type="predicted"/>
<evidence type="ECO:0000259" key="20">
    <source>
        <dbReference type="PROSITE" id="PS51473"/>
    </source>
</evidence>
<feature type="domain" description="Gnk2-homologous" evidence="20">
    <location>
        <begin position="31"/>
        <end position="135"/>
    </location>
</feature>
<protein>
    <submittedName>
        <fullName evidence="21">Uncharacterized protein</fullName>
    </submittedName>
</protein>
<feature type="binding site" evidence="15">
    <location>
        <position position="889"/>
    </location>
    <ligand>
        <name>ATP</name>
        <dbReference type="ChEBI" id="CHEBI:30616"/>
    </ligand>
</feature>
<accession>A0A0D3HCA5</accession>
<keyword evidence="4" id="KW-0808">Transferase</keyword>
<feature type="binding site" evidence="15">
    <location>
        <position position="262"/>
    </location>
    <ligand>
        <name>ATP</name>
        <dbReference type="ChEBI" id="CHEBI:30616"/>
    </ligand>
</feature>
<dbReference type="PaxDb" id="65489-OBART10G05860.1"/>
<evidence type="ECO:0000256" key="2">
    <source>
        <dbReference type="ARBA" id="ARBA00022527"/>
    </source>
</evidence>
<dbReference type="Gene3D" id="3.30.430.20">
    <property type="entry name" value="Gnk2 domain, C-X8-C-X2-C motif"/>
    <property type="match status" value="3"/>
</dbReference>
<evidence type="ECO:0000256" key="5">
    <source>
        <dbReference type="ARBA" id="ARBA00022692"/>
    </source>
</evidence>
<feature type="domain" description="Protein kinase" evidence="19">
    <location>
        <begin position="861"/>
        <end position="1153"/>
    </location>
</feature>
<dbReference type="FunFam" id="3.30.200.20:FF:000727">
    <property type="entry name" value="Cysteine-rich RLK (RECEPTOR-like protein kinase) 23"/>
    <property type="match status" value="2"/>
</dbReference>
<dbReference type="PROSITE" id="PS00108">
    <property type="entry name" value="PROTEIN_KINASE_ST"/>
    <property type="match status" value="2"/>
</dbReference>
<feature type="compositionally biased region" description="Pro residues" evidence="16">
    <location>
        <begin position="157"/>
        <end position="167"/>
    </location>
</feature>
<dbReference type="eggNOG" id="ENOG502QWDY">
    <property type="taxonomic scope" value="Eukaryota"/>
</dbReference>
<dbReference type="EnsemblPlants" id="OBART10G05860.1">
    <property type="protein sequence ID" value="OBART10G05860.1"/>
    <property type="gene ID" value="OBART10G05860"/>
</dbReference>
<dbReference type="Gene3D" id="3.30.200.20">
    <property type="entry name" value="Phosphorylase Kinase, domain 1"/>
    <property type="match status" value="2"/>
</dbReference>
<keyword evidence="7" id="KW-0677">Repeat</keyword>
<name>A0A0D3HCA5_9ORYZ</name>
<evidence type="ECO:0000256" key="15">
    <source>
        <dbReference type="PROSITE-ProRule" id="PRU10141"/>
    </source>
</evidence>
<dbReference type="AlphaFoldDB" id="A0A0D3HCA5"/>
<keyword evidence="14" id="KW-0325">Glycoprotein</keyword>
<dbReference type="GO" id="GO:0005886">
    <property type="term" value="C:plasma membrane"/>
    <property type="evidence" value="ECO:0007669"/>
    <property type="project" value="TreeGrafter"/>
</dbReference>
<feature type="region of interest" description="Disordered" evidence="16">
    <location>
        <begin position="146"/>
        <end position="171"/>
    </location>
</feature>
<evidence type="ECO:0000256" key="7">
    <source>
        <dbReference type="ARBA" id="ARBA00022737"/>
    </source>
</evidence>
<evidence type="ECO:0000256" key="4">
    <source>
        <dbReference type="ARBA" id="ARBA00022679"/>
    </source>
</evidence>
<keyword evidence="6 18" id="KW-0732">Signal</keyword>
<evidence type="ECO:0000256" key="17">
    <source>
        <dbReference type="SAM" id="Phobius"/>
    </source>
</evidence>
<dbReference type="SUPFAM" id="SSF56112">
    <property type="entry name" value="Protein kinase-like (PK-like)"/>
    <property type="match status" value="2"/>
</dbReference>
<dbReference type="STRING" id="65489.A0A0D3HCA5"/>
<keyword evidence="2" id="KW-0723">Serine/threonine-protein kinase</keyword>
<evidence type="ECO:0000256" key="10">
    <source>
        <dbReference type="ARBA" id="ARBA00022840"/>
    </source>
</evidence>
<dbReference type="CDD" id="cd14066">
    <property type="entry name" value="STKc_IRAK"/>
    <property type="match status" value="2"/>
</dbReference>
<feature type="domain" description="Gnk2-homologous" evidence="20">
    <location>
        <begin position="683"/>
        <end position="799"/>
    </location>
</feature>
<keyword evidence="8 15" id="KW-0547">Nucleotide-binding</keyword>
<evidence type="ECO:0000256" key="9">
    <source>
        <dbReference type="ARBA" id="ARBA00022777"/>
    </source>
</evidence>
<feature type="domain" description="Gnk2-homologous" evidence="20">
    <location>
        <begin position="571"/>
        <end position="676"/>
    </location>
</feature>
<dbReference type="Pfam" id="PF01657">
    <property type="entry name" value="Stress-antifung"/>
    <property type="match status" value="3"/>
</dbReference>
<keyword evidence="12 17" id="KW-0472">Membrane</keyword>
<evidence type="ECO:0000259" key="19">
    <source>
        <dbReference type="PROSITE" id="PS50011"/>
    </source>
</evidence>
<dbReference type="PROSITE" id="PS51473">
    <property type="entry name" value="GNK2"/>
    <property type="match status" value="3"/>
</dbReference>
<organism evidence="21">
    <name type="scientific">Oryza barthii</name>
    <dbReference type="NCBI Taxonomy" id="65489"/>
    <lineage>
        <taxon>Eukaryota</taxon>
        <taxon>Viridiplantae</taxon>
        <taxon>Streptophyta</taxon>
        <taxon>Embryophyta</taxon>
        <taxon>Tracheophyta</taxon>
        <taxon>Spermatophyta</taxon>
        <taxon>Magnoliopsida</taxon>
        <taxon>Liliopsida</taxon>
        <taxon>Poales</taxon>
        <taxon>Poaceae</taxon>
        <taxon>BOP clade</taxon>
        <taxon>Oryzoideae</taxon>
        <taxon>Oryzeae</taxon>
        <taxon>Oryzinae</taxon>
        <taxon>Oryza</taxon>
    </lineage>
</organism>
<feature type="chain" id="PRO_5002273265" evidence="18">
    <location>
        <begin position="30"/>
        <end position="1184"/>
    </location>
</feature>
<dbReference type="CDD" id="cd23509">
    <property type="entry name" value="Gnk2-like"/>
    <property type="match status" value="3"/>
</dbReference>
<keyword evidence="9" id="KW-0418">Kinase</keyword>
<feature type="compositionally biased region" description="Low complexity" evidence="16">
    <location>
        <begin position="147"/>
        <end position="156"/>
    </location>
</feature>
<dbReference type="PANTHER" id="PTHR27002">
    <property type="entry name" value="RECEPTOR-LIKE SERINE/THREONINE-PROTEIN KINASE SD1-8"/>
    <property type="match status" value="1"/>
</dbReference>